<dbReference type="AlphaFoldDB" id="A0A1F6DVD6"/>
<evidence type="ECO:0000313" key="4">
    <source>
        <dbReference type="EMBL" id="OGG65297.1"/>
    </source>
</evidence>
<protein>
    <submittedName>
        <fullName evidence="4">Uncharacterized protein</fullName>
    </submittedName>
</protein>
<dbReference type="InterPro" id="IPR017897">
    <property type="entry name" value="Thrombospondin_3_rpt"/>
</dbReference>
<dbReference type="Proteomes" id="UP000177652">
    <property type="component" value="Unassembled WGS sequence"/>
</dbReference>
<organism evidence="4 5">
    <name type="scientific">Candidatus Kaiserbacteria bacterium RIFCSPHIGHO2_02_FULL_55_20</name>
    <dbReference type="NCBI Taxonomy" id="1798497"/>
    <lineage>
        <taxon>Bacteria</taxon>
        <taxon>Candidatus Kaiseribacteriota</taxon>
    </lineage>
</organism>
<dbReference type="PROSITE" id="PS51234">
    <property type="entry name" value="TSP3"/>
    <property type="match status" value="1"/>
</dbReference>
<keyword evidence="3" id="KW-0472">Membrane</keyword>
<dbReference type="GO" id="GO:0007155">
    <property type="term" value="P:cell adhesion"/>
    <property type="evidence" value="ECO:0007669"/>
    <property type="project" value="InterPro"/>
</dbReference>
<dbReference type="EMBL" id="MFLK01000053">
    <property type="protein sequence ID" value="OGG65297.1"/>
    <property type="molecule type" value="Genomic_DNA"/>
</dbReference>
<reference evidence="4 5" key="1">
    <citation type="journal article" date="2016" name="Nat. Commun.">
        <title>Thousands of microbial genomes shed light on interconnected biogeochemical processes in an aquifer system.</title>
        <authorList>
            <person name="Anantharaman K."/>
            <person name="Brown C.T."/>
            <person name="Hug L.A."/>
            <person name="Sharon I."/>
            <person name="Castelle C.J."/>
            <person name="Probst A.J."/>
            <person name="Thomas B.C."/>
            <person name="Singh A."/>
            <person name="Wilkins M.J."/>
            <person name="Karaoz U."/>
            <person name="Brodie E.L."/>
            <person name="Williams K.H."/>
            <person name="Hubbard S.S."/>
            <person name="Banfield J.F."/>
        </authorList>
    </citation>
    <scope>NUCLEOTIDE SEQUENCE [LARGE SCALE GENOMIC DNA]</scope>
</reference>
<dbReference type="PANTHER" id="PTHR10199:SF100">
    <property type="entry name" value="THROMBOSPONDIN, ISOFORM A"/>
    <property type="match status" value="1"/>
</dbReference>
<dbReference type="STRING" id="1798497.A3D71_03590"/>
<dbReference type="InterPro" id="IPR028974">
    <property type="entry name" value="TSP_type-3_rpt"/>
</dbReference>
<dbReference type="Gene3D" id="4.10.1080.10">
    <property type="entry name" value="TSP type-3 repeat"/>
    <property type="match status" value="1"/>
</dbReference>
<evidence type="ECO:0000313" key="5">
    <source>
        <dbReference type="Proteomes" id="UP000177652"/>
    </source>
</evidence>
<sequence>MYNATSRLRLWVIVAAALFFAAVSVVYAQENVVSAYRQLKDVPKTLIRIVVPTVVEVPLDRDFLESYEFAVQDTGTNRFEPSYFLQTNKSATFTAVSNDTTANVAALADNDPVSYASFEVPGNTAIRTVITLTAAVPVTSSALTIALADNVALPVTIAIRASDSSGPEKVVVSERTLDSTAFRFPQTRARSWVIELTHVQPLRIRELQLAEDNVPVGSRSLRFLAQPDHSYRIYFNADRSVVVPSGESGNLADSRNVRRVAASVSKSNPGYIPADSDSDGIPDTRDNCVSTANADQADIDGNGLGDVCEDFDRDGIPNVRDNCPDNPNVNQADADSDGVGDICDKEESRLTEKYAWIPWAGIGFAALVIVALFALTARSGFGKTPTEPQVPSGVA</sequence>
<feature type="transmembrane region" description="Helical" evidence="3">
    <location>
        <begin position="356"/>
        <end position="375"/>
    </location>
</feature>
<evidence type="ECO:0000256" key="3">
    <source>
        <dbReference type="SAM" id="Phobius"/>
    </source>
</evidence>
<gene>
    <name evidence="4" type="ORF">A3D71_03590</name>
</gene>
<keyword evidence="3" id="KW-0812">Transmembrane</keyword>
<accession>A0A1F6DVD6</accession>
<dbReference type="Pfam" id="PF02412">
    <property type="entry name" value="TSP_3"/>
    <property type="match status" value="3"/>
</dbReference>
<dbReference type="PANTHER" id="PTHR10199">
    <property type="entry name" value="THROMBOSPONDIN"/>
    <property type="match status" value="1"/>
</dbReference>
<evidence type="ECO:0000256" key="1">
    <source>
        <dbReference type="ARBA" id="ARBA00022729"/>
    </source>
</evidence>
<dbReference type="SUPFAM" id="SSF103647">
    <property type="entry name" value="TSP type-3 repeat"/>
    <property type="match status" value="1"/>
</dbReference>
<keyword evidence="2" id="KW-0106">Calcium</keyword>
<dbReference type="GO" id="GO:0005509">
    <property type="term" value="F:calcium ion binding"/>
    <property type="evidence" value="ECO:0007669"/>
    <property type="project" value="InterPro"/>
</dbReference>
<proteinExistence type="predicted"/>
<keyword evidence="3" id="KW-1133">Transmembrane helix</keyword>
<comment type="caution">
    <text evidence="4">The sequence shown here is derived from an EMBL/GenBank/DDBJ whole genome shotgun (WGS) entry which is preliminary data.</text>
</comment>
<keyword evidence="1" id="KW-0732">Signal</keyword>
<evidence type="ECO:0000256" key="2">
    <source>
        <dbReference type="ARBA" id="ARBA00022837"/>
    </source>
</evidence>
<name>A0A1F6DVD6_9BACT</name>
<dbReference type="InterPro" id="IPR003367">
    <property type="entry name" value="Thrombospondin_3-like_rpt"/>
</dbReference>